<feature type="domain" description="IC97/Casc1 N-terminal" evidence="5">
    <location>
        <begin position="23"/>
        <end position="218"/>
    </location>
</feature>
<feature type="coiled-coil region" evidence="2">
    <location>
        <begin position="8"/>
        <end position="59"/>
    </location>
</feature>
<feature type="region of interest" description="Disordered" evidence="3">
    <location>
        <begin position="338"/>
        <end position="365"/>
    </location>
</feature>
<comment type="caution">
    <text evidence="6">The sequence shown here is derived from an EMBL/GenBank/DDBJ whole genome shotgun (WGS) entry which is preliminary data.</text>
</comment>
<sequence length="782" mass="90679">MPPKKKLSKREKALLAAEQAEKKRIEAERERHRLIQEEKDRIERDLLEIETKAKQDTEEQALRIEQLKISVNMFRHHTESMTHMELDNRLSEEWNVYLKCDGLPDPASLSEMNTYLYLWQLNDNHDDFQEVIRKTDEVLKLLSVLEELIDFPLEENEVKVKSWKELRNTFRVKLLQHMDAATYCLLKDVEKHLELIGLNEVRYKRDTPNFFLSMWSLLPLPKPMKSVENTSRVIKTCSFEELGISLQLPESLGEENFVVRALQLRYDHFSDICPTWDPKPLLSEHKKDILQLSQDDWEVLCSLQNDVFDVEMKKLMQQRRTMIAQATALATAAGGIADKRSGSKASKRPAAPDLPKPLKGSGSKKVIDPAQCEQDYEILMNELQNLSSPKTTSQLFAEREDEMEAKMKIYLMYSCKPDELNLRKYIILGGVLHLDLLKQLPQPYELPSKFVITVLNVPRDLERVPFHVKYTPPPPPEPGQRRLPEEIEAELKKQEEQLEKLPLVNIGLPENVLWFEPPTVVIWNDTGYWSTADCHDFKFNEDKQILTFRLGRFGPLALAAYRYCNLPYQTWELKPDLKSKGVLLNITANIVIVEFTVKDDLVCLSQLQNGATAALQEIVGIYYKPHVLQRIMQRGGVDIFPDRDAYCYVEGSASKHRVAEDHLYHCMALFSTSHNFTWSRWNLLAGRRKMVLQMREYLDRKNLDNHSTLFSSPQRALLVDCTEVSQSFTEEGLPGMKFYADLFQLVEDNATPAAKKKYKNISFKVVETVFQLLKKTRVLSYS</sequence>
<gene>
    <name evidence="6" type="ORF">R5R35_008932</name>
</gene>
<reference evidence="6 7" key="1">
    <citation type="submission" date="2024-03" db="EMBL/GenBank/DDBJ databases">
        <title>The genome assembly and annotation of the cricket Gryllus longicercus Weissman &amp; Gray.</title>
        <authorList>
            <person name="Szrajer S."/>
            <person name="Gray D."/>
            <person name="Ylla G."/>
        </authorList>
    </citation>
    <scope>NUCLEOTIDE SEQUENCE [LARGE SCALE GENOMIC DNA]</scope>
    <source>
        <strain evidence="6">DAG 2021-001</strain>
        <tissue evidence="6">Whole body minus gut</tissue>
    </source>
</reference>
<evidence type="ECO:0000256" key="3">
    <source>
        <dbReference type="SAM" id="MobiDB-lite"/>
    </source>
</evidence>
<keyword evidence="7" id="KW-1185">Reference proteome</keyword>
<evidence type="ECO:0000259" key="5">
    <source>
        <dbReference type="Pfam" id="PF15927"/>
    </source>
</evidence>
<dbReference type="GO" id="GO:0048487">
    <property type="term" value="F:beta-tubulin binding"/>
    <property type="evidence" value="ECO:0007669"/>
    <property type="project" value="TreeGrafter"/>
</dbReference>
<name>A0AAN9Z446_9ORTH</name>
<evidence type="ECO:0000259" key="4">
    <source>
        <dbReference type="Pfam" id="PF12366"/>
    </source>
</evidence>
<protein>
    <recommendedName>
        <fullName evidence="8">Axonemal 84 kDa protein</fullName>
    </recommendedName>
</protein>
<organism evidence="6 7">
    <name type="scientific">Gryllus longicercus</name>
    <dbReference type="NCBI Taxonomy" id="2509291"/>
    <lineage>
        <taxon>Eukaryota</taxon>
        <taxon>Metazoa</taxon>
        <taxon>Ecdysozoa</taxon>
        <taxon>Arthropoda</taxon>
        <taxon>Hexapoda</taxon>
        <taxon>Insecta</taxon>
        <taxon>Pterygota</taxon>
        <taxon>Neoptera</taxon>
        <taxon>Polyneoptera</taxon>
        <taxon>Orthoptera</taxon>
        <taxon>Ensifera</taxon>
        <taxon>Gryllidea</taxon>
        <taxon>Grylloidea</taxon>
        <taxon>Gryllidae</taxon>
        <taxon>Gryllinae</taxon>
        <taxon>Gryllus</taxon>
    </lineage>
</organism>
<dbReference type="PRINTS" id="PR02043">
    <property type="entry name" value="CANCERSCCP1"/>
</dbReference>
<dbReference type="Pfam" id="PF12366">
    <property type="entry name" value="Casc1_C"/>
    <property type="match status" value="1"/>
</dbReference>
<feature type="domain" description="CASC1 C-terminal" evidence="4">
    <location>
        <begin position="528"/>
        <end position="725"/>
    </location>
</feature>
<evidence type="ECO:0000256" key="1">
    <source>
        <dbReference type="ARBA" id="ARBA00024332"/>
    </source>
</evidence>
<evidence type="ECO:0000313" key="6">
    <source>
        <dbReference type="EMBL" id="KAK7867388.1"/>
    </source>
</evidence>
<comment type="similarity">
    <text evidence="1">Belongs to the DNAI7 family.</text>
</comment>
<dbReference type="GO" id="GO:0008017">
    <property type="term" value="F:microtubule binding"/>
    <property type="evidence" value="ECO:0007669"/>
    <property type="project" value="TreeGrafter"/>
</dbReference>
<dbReference type="EMBL" id="JAZDUA010000121">
    <property type="protein sequence ID" value="KAK7867388.1"/>
    <property type="molecule type" value="Genomic_DNA"/>
</dbReference>
<dbReference type="InterPro" id="IPR023247">
    <property type="entry name" value="IC97/Dnai7-like"/>
</dbReference>
<proteinExistence type="inferred from homology"/>
<dbReference type="PANTHER" id="PTHR20929">
    <property type="entry name" value="LUNG ADENOMA SUSCEPTIBILITY 1-RELATED"/>
    <property type="match status" value="1"/>
</dbReference>
<dbReference type="GO" id="GO:0005930">
    <property type="term" value="C:axoneme"/>
    <property type="evidence" value="ECO:0007669"/>
    <property type="project" value="TreeGrafter"/>
</dbReference>
<dbReference type="PANTHER" id="PTHR20929:SF11">
    <property type="entry name" value="DYNEIN AXONEMAL INTERMEDIATE CHAIN 7"/>
    <property type="match status" value="1"/>
</dbReference>
<dbReference type="Pfam" id="PF15927">
    <property type="entry name" value="Casc1_N"/>
    <property type="match status" value="1"/>
</dbReference>
<dbReference type="InterPro" id="IPR022110">
    <property type="entry name" value="CASC1_C"/>
</dbReference>
<accession>A0AAN9Z446</accession>
<keyword evidence="2" id="KW-0175">Coiled coil</keyword>
<dbReference type="Proteomes" id="UP001378592">
    <property type="component" value="Unassembled WGS sequence"/>
</dbReference>
<evidence type="ECO:0008006" key="8">
    <source>
        <dbReference type="Google" id="ProtNLM"/>
    </source>
</evidence>
<evidence type="ECO:0000256" key="2">
    <source>
        <dbReference type="SAM" id="Coils"/>
    </source>
</evidence>
<evidence type="ECO:0000313" key="7">
    <source>
        <dbReference type="Proteomes" id="UP001378592"/>
    </source>
</evidence>
<dbReference type="InterPro" id="IPR031826">
    <property type="entry name" value="IC97/Casc1_N"/>
</dbReference>
<dbReference type="AlphaFoldDB" id="A0AAN9Z446"/>